<feature type="transmembrane region" description="Helical" evidence="1">
    <location>
        <begin position="164"/>
        <end position="186"/>
    </location>
</feature>
<feature type="transmembrane region" description="Helical" evidence="1">
    <location>
        <begin position="136"/>
        <end position="158"/>
    </location>
</feature>
<evidence type="ECO:0000313" key="2">
    <source>
        <dbReference type="EMBL" id="KAA1243638.1"/>
    </source>
</evidence>
<evidence type="ECO:0000256" key="1">
    <source>
        <dbReference type="SAM" id="Phobius"/>
    </source>
</evidence>
<keyword evidence="1" id="KW-0472">Membrane</keyword>
<organism evidence="2 3">
    <name type="scientific">Mycobacterium simiae</name>
    <name type="common">Mycobacterium habana</name>
    <dbReference type="NCBI Taxonomy" id="1784"/>
    <lineage>
        <taxon>Bacteria</taxon>
        <taxon>Bacillati</taxon>
        <taxon>Actinomycetota</taxon>
        <taxon>Actinomycetes</taxon>
        <taxon>Mycobacteriales</taxon>
        <taxon>Mycobacteriaceae</taxon>
        <taxon>Mycobacterium</taxon>
        <taxon>Mycobacterium simiae complex</taxon>
    </lineage>
</organism>
<keyword evidence="1" id="KW-1133">Transmembrane helix</keyword>
<reference evidence="2 3" key="1">
    <citation type="submission" date="2019-09" db="EMBL/GenBank/DDBJ databases">
        <title>Report of infection by Mycobacterium simiae a patient suffering from pulmonary tuberculosis.</title>
        <authorList>
            <person name="Mohanty P.S."/>
            <person name="Bansal A.K."/>
            <person name="Singh H."/>
            <person name="Sharma S."/>
            <person name="Patil S.A."/>
            <person name="Upadhaya P."/>
            <person name="Singh P.K."/>
            <person name="Kumar D."/>
            <person name="Kumar S."/>
            <person name="Singh R.K."/>
            <person name="Chaudhary B."/>
        </authorList>
    </citation>
    <scope>NUCLEOTIDE SEQUENCE [LARGE SCALE GENOMIC DNA]</scope>
    <source>
        <strain evidence="2 3">JAL-560-SIM</strain>
    </source>
</reference>
<name>A0A5B1B5D5_MYCSI</name>
<feature type="transmembrane region" description="Helical" evidence="1">
    <location>
        <begin position="80"/>
        <end position="98"/>
    </location>
</feature>
<evidence type="ECO:0008006" key="4">
    <source>
        <dbReference type="Google" id="ProtNLM"/>
    </source>
</evidence>
<feature type="transmembrane region" description="Helical" evidence="1">
    <location>
        <begin position="54"/>
        <end position="71"/>
    </location>
</feature>
<keyword evidence="1" id="KW-0812">Transmembrane</keyword>
<protein>
    <recommendedName>
        <fullName evidence="4">EamA family transporter</fullName>
    </recommendedName>
</protein>
<feature type="transmembrane region" description="Helical" evidence="1">
    <location>
        <begin position="104"/>
        <end position="124"/>
    </location>
</feature>
<feature type="transmembrane region" description="Helical" evidence="1">
    <location>
        <begin position="223"/>
        <end position="241"/>
    </location>
</feature>
<sequence length="245" mass="25502">MVGVTLALRVVVHGSIRALWTIILANKKHLVLLNIATAADWILYFISVKISDGSLANALLFGVAPIAALFFSREQTGQKTGYSLVILMLLALLAATYVEGASGNLYLAIATGVLAGVAVGAGTISMKGLGADGVKVLDVVLLRYAMTILATMLILFAMGTPMHISAAQGLNSVCIAAAMVLLPTVLVQAGIRLISAFSAAVIFSSIPALTYVVALFVGAPFSLARTAIFVVLSLVLLRMSTIQNL</sequence>
<dbReference type="EMBL" id="VTZN01000335">
    <property type="protein sequence ID" value="KAA1243638.1"/>
    <property type="molecule type" value="Genomic_DNA"/>
</dbReference>
<dbReference type="AlphaFoldDB" id="A0A5B1B5D5"/>
<evidence type="ECO:0000313" key="3">
    <source>
        <dbReference type="Proteomes" id="UP000324701"/>
    </source>
</evidence>
<keyword evidence="3" id="KW-1185">Reference proteome</keyword>
<accession>A0A5B1B5D5</accession>
<gene>
    <name evidence="2" type="ORF">F0Q45_25485</name>
</gene>
<dbReference type="Proteomes" id="UP000324701">
    <property type="component" value="Unassembled WGS sequence"/>
</dbReference>
<feature type="transmembrane region" description="Helical" evidence="1">
    <location>
        <begin position="193"/>
        <end position="217"/>
    </location>
</feature>
<proteinExistence type="predicted"/>
<comment type="caution">
    <text evidence="2">The sequence shown here is derived from an EMBL/GenBank/DDBJ whole genome shotgun (WGS) entry which is preliminary data.</text>
</comment>
<feature type="transmembrane region" description="Helical" evidence="1">
    <location>
        <begin position="30"/>
        <end position="48"/>
    </location>
</feature>